<protein>
    <submittedName>
        <fullName evidence="1">Uncharacterized protein</fullName>
    </submittedName>
</protein>
<accession>A0ABC8L976</accession>
<dbReference type="AlphaFoldDB" id="A0ABC8L976"/>
<gene>
    <name evidence="1" type="ORF">ERUC_LOCUS31843</name>
</gene>
<keyword evidence="2" id="KW-1185">Reference proteome</keyword>
<dbReference type="Proteomes" id="UP001642260">
    <property type="component" value="Unassembled WGS sequence"/>
</dbReference>
<evidence type="ECO:0000313" key="2">
    <source>
        <dbReference type="Proteomes" id="UP001642260"/>
    </source>
</evidence>
<comment type="caution">
    <text evidence="1">The sequence shown here is derived from an EMBL/GenBank/DDBJ whole genome shotgun (WGS) entry which is preliminary data.</text>
</comment>
<organism evidence="1 2">
    <name type="scientific">Eruca vesicaria subsp. sativa</name>
    <name type="common">Garden rocket</name>
    <name type="synonym">Eruca sativa</name>
    <dbReference type="NCBI Taxonomy" id="29727"/>
    <lineage>
        <taxon>Eukaryota</taxon>
        <taxon>Viridiplantae</taxon>
        <taxon>Streptophyta</taxon>
        <taxon>Embryophyta</taxon>
        <taxon>Tracheophyta</taxon>
        <taxon>Spermatophyta</taxon>
        <taxon>Magnoliopsida</taxon>
        <taxon>eudicotyledons</taxon>
        <taxon>Gunneridae</taxon>
        <taxon>Pentapetalae</taxon>
        <taxon>rosids</taxon>
        <taxon>malvids</taxon>
        <taxon>Brassicales</taxon>
        <taxon>Brassicaceae</taxon>
        <taxon>Brassiceae</taxon>
        <taxon>Eruca</taxon>
    </lineage>
</organism>
<evidence type="ECO:0000313" key="1">
    <source>
        <dbReference type="EMBL" id="CAH8373321.1"/>
    </source>
</evidence>
<name>A0ABC8L976_ERUVS</name>
<proteinExistence type="predicted"/>
<reference evidence="1 2" key="1">
    <citation type="submission" date="2022-03" db="EMBL/GenBank/DDBJ databases">
        <authorList>
            <person name="Macdonald S."/>
            <person name="Ahmed S."/>
            <person name="Newling K."/>
        </authorList>
    </citation>
    <scope>NUCLEOTIDE SEQUENCE [LARGE SCALE GENOMIC DNA]</scope>
</reference>
<sequence>MRGLTVSSANRTPSDSVFMIAGVSSGRGDTGFGGGVRVDNRLSVWFLRHRISGDSVGGGDTGFAGMFGRWGFSIEFHRRFSGF</sequence>
<dbReference type="EMBL" id="CAKOAT010441821">
    <property type="protein sequence ID" value="CAH8373321.1"/>
    <property type="molecule type" value="Genomic_DNA"/>
</dbReference>